<sequence length="322" mass="38540">MLEMVAILVCSCVPPKYRKELETFLKEHVGSEQAMQRTTTDLFQQYYSYIYNQFGYQLFAPNLPETTLVHSNMLLTLPNSDVKTLSSPGIWSRFLTQNPHAVSRIVCHLSWMNKEFSKKCVNMLVKYLETVKYCFVYLLVKFSIILLIQRDESQYTPCYIILRDFLKLKDYKESFEEQTDENKNQETAKYDIRAYSAIRVDRFLSQIIPIIENWVMKEEYSGAVQSCCQFVDEMIRENPLCAVYFRNRQEVPVIKWYRKFVSTRSFCHYNEHTDDLFTFKTNCLRLLRGRKFYVQKMKICIMFLLLLFFYKNFDSLYHCLIP</sequence>
<proteinExistence type="predicted"/>
<reference evidence="1 2" key="1">
    <citation type="journal article" date="2013" name="Curr. Biol.">
        <title>The Genome of the Foraminiferan Reticulomyxa filosa.</title>
        <authorList>
            <person name="Glockner G."/>
            <person name="Hulsmann N."/>
            <person name="Schleicher M."/>
            <person name="Noegel A.A."/>
            <person name="Eichinger L."/>
            <person name="Gallinger C."/>
            <person name="Pawlowski J."/>
            <person name="Sierra R."/>
            <person name="Euteneuer U."/>
            <person name="Pillet L."/>
            <person name="Moustafa A."/>
            <person name="Platzer M."/>
            <person name="Groth M."/>
            <person name="Szafranski K."/>
            <person name="Schliwa M."/>
        </authorList>
    </citation>
    <scope>NUCLEOTIDE SEQUENCE [LARGE SCALE GENOMIC DNA]</scope>
</reference>
<gene>
    <name evidence="1" type="ORF">RFI_17907</name>
</gene>
<keyword evidence="2" id="KW-1185">Reference proteome</keyword>
<comment type="caution">
    <text evidence="1">The sequence shown here is derived from an EMBL/GenBank/DDBJ whole genome shotgun (WGS) entry which is preliminary data.</text>
</comment>
<dbReference type="EMBL" id="ASPP01013785">
    <property type="protein sequence ID" value="ETO19325.1"/>
    <property type="molecule type" value="Genomic_DNA"/>
</dbReference>
<organism evidence="1 2">
    <name type="scientific">Reticulomyxa filosa</name>
    <dbReference type="NCBI Taxonomy" id="46433"/>
    <lineage>
        <taxon>Eukaryota</taxon>
        <taxon>Sar</taxon>
        <taxon>Rhizaria</taxon>
        <taxon>Retaria</taxon>
        <taxon>Foraminifera</taxon>
        <taxon>Monothalamids</taxon>
        <taxon>Reticulomyxidae</taxon>
        <taxon>Reticulomyxa</taxon>
    </lineage>
</organism>
<accession>X6MZ55</accession>
<name>X6MZ55_RETFI</name>
<dbReference type="AlphaFoldDB" id="X6MZ55"/>
<protein>
    <submittedName>
        <fullName evidence="1">Uncharacterized protein</fullName>
    </submittedName>
</protein>
<evidence type="ECO:0000313" key="2">
    <source>
        <dbReference type="Proteomes" id="UP000023152"/>
    </source>
</evidence>
<evidence type="ECO:0000313" key="1">
    <source>
        <dbReference type="EMBL" id="ETO19325.1"/>
    </source>
</evidence>
<dbReference type="Proteomes" id="UP000023152">
    <property type="component" value="Unassembled WGS sequence"/>
</dbReference>